<name>A0AAX6FWY6_IRIPA</name>
<proteinExistence type="predicted"/>
<protein>
    <submittedName>
        <fullName evidence="1">Uncharacterized protein</fullName>
    </submittedName>
</protein>
<keyword evidence="2" id="KW-1185">Reference proteome</keyword>
<evidence type="ECO:0000313" key="2">
    <source>
        <dbReference type="Proteomes" id="UP001140949"/>
    </source>
</evidence>
<evidence type="ECO:0000313" key="1">
    <source>
        <dbReference type="EMBL" id="KAJ6820548.1"/>
    </source>
</evidence>
<reference evidence="1" key="1">
    <citation type="journal article" date="2023" name="GigaByte">
        <title>Genome assembly of the bearded iris, Iris pallida Lam.</title>
        <authorList>
            <person name="Bruccoleri R.E."/>
            <person name="Oakeley E.J."/>
            <person name="Faust A.M.E."/>
            <person name="Altorfer M."/>
            <person name="Dessus-Babus S."/>
            <person name="Burckhardt D."/>
            <person name="Oertli M."/>
            <person name="Naumann U."/>
            <person name="Petersen F."/>
            <person name="Wong J."/>
        </authorList>
    </citation>
    <scope>NUCLEOTIDE SEQUENCE</scope>
    <source>
        <strain evidence="1">GSM-AAB239-AS_SAM_17_03QT</strain>
    </source>
</reference>
<reference evidence="1" key="2">
    <citation type="submission" date="2023-04" db="EMBL/GenBank/DDBJ databases">
        <authorList>
            <person name="Bruccoleri R.E."/>
            <person name="Oakeley E.J."/>
            <person name="Faust A.-M."/>
            <person name="Dessus-Babus S."/>
            <person name="Altorfer M."/>
            <person name="Burckhardt D."/>
            <person name="Oertli M."/>
            <person name="Naumann U."/>
            <person name="Petersen F."/>
            <person name="Wong J."/>
        </authorList>
    </citation>
    <scope>NUCLEOTIDE SEQUENCE</scope>
    <source>
        <strain evidence="1">GSM-AAB239-AS_SAM_17_03QT</strain>
        <tissue evidence="1">Leaf</tissue>
    </source>
</reference>
<dbReference type="AlphaFoldDB" id="A0AAX6FWY6"/>
<dbReference type="Proteomes" id="UP001140949">
    <property type="component" value="Unassembled WGS sequence"/>
</dbReference>
<comment type="caution">
    <text evidence="1">The sequence shown here is derived from an EMBL/GenBank/DDBJ whole genome shotgun (WGS) entry which is preliminary data.</text>
</comment>
<accession>A0AAX6FWY6</accession>
<organism evidence="1 2">
    <name type="scientific">Iris pallida</name>
    <name type="common">Sweet iris</name>
    <dbReference type="NCBI Taxonomy" id="29817"/>
    <lineage>
        <taxon>Eukaryota</taxon>
        <taxon>Viridiplantae</taxon>
        <taxon>Streptophyta</taxon>
        <taxon>Embryophyta</taxon>
        <taxon>Tracheophyta</taxon>
        <taxon>Spermatophyta</taxon>
        <taxon>Magnoliopsida</taxon>
        <taxon>Liliopsida</taxon>
        <taxon>Asparagales</taxon>
        <taxon>Iridaceae</taxon>
        <taxon>Iridoideae</taxon>
        <taxon>Irideae</taxon>
        <taxon>Iris</taxon>
    </lineage>
</organism>
<dbReference type="EMBL" id="JANAVB010025593">
    <property type="protein sequence ID" value="KAJ6820548.1"/>
    <property type="molecule type" value="Genomic_DNA"/>
</dbReference>
<gene>
    <name evidence="1" type="ORF">M6B38_397605</name>
</gene>
<sequence>MLSFISSSLSISSPPPFLLCHLPLLLPHMSRASFSIRAGISFMKQSAEEEDDTAEGEETTVVMERSGVSSPDRVARASRSVGHCVQKVLLRSSM</sequence>